<gene>
    <name evidence="2" type="ORF">UY19_C0001G0067</name>
</gene>
<keyword evidence="1" id="KW-0472">Membrane</keyword>
<keyword evidence="1" id="KW-0812">Transmembrane</keyword>
<feature type="transmembrane region" description="Helical" evidence="1">
    <location>
        <begin position="20"/>
        <end position="40"/>
    </location>
</feature>
<reference evidence="2 3" key="1">
    <citation type="journal article" date="2015" name="Nature">
        <title>rRNA introns, odd ribosomes, and small enigmatic genomes across a large radiation of phyla.</title>
        <authorList>
            <person name="Brown C.T."/>
            <person name="Hug L.A."/>
            <person name="Thomas B.C."/>
            <person name="Sharon I."/>
            <person name="Castelle C.J."/>
            <person name="Singh A."/>
            <person name="Wilkins M.J."/>
            <person name="Williams K.H."/>
            <person name="Banfield J.F."/>
        </authorList>
    </citation>
    <scope>NUCLEOTIDE SEQUENCE [LARGE SCALE GENOMIC DNA]</scope>
</reference>
<dbReference type="AlphaFoldDB" id="A0A0G1X8E5"/>
<name>A0A0G1X8E5_9BACT</name>
<sequence length="106" mass="12039">MTLKIPYESEGAPVFQRVPAPRILLAFSAFILIAFLQLAIEMLKQKAPRVRGFALERRGCDNLAAFCDNRRLIGVRQSGTHYRVMQKQSAEFRSSSTYCSNKVPFL</sequence>
<organism evidence="2 3">
    <name type="scientific">Candidatus Wolfebacteria bacterium GW2011_GWA2_47_9b</name>
    <dbReference type="NCBI Taxonomy" id="1619005"/>
    <lineage>
        <taxon>Bacteria</taxon>
        <taxon>Candidatus Wolfeibacteriota</taxon>
    </lineage>
</organism>
<protein>
    <submittedName>
        <fullName evidence="2">Uncharacterized protein</fullName>
    </submittedName>
</protein>
<proteinExistence type="predicted"/>
<evidence type="ECO:0000256" key="1">
    <source>
        <dbReference type="SAM" id="Phobius"/>
    </source>
</evidence>
<dbReference type="EMBL" id="LCPB01000001">
    <property type="protein sequence ID" value="KKU90590.1"/>
    <property type="molecule type" value="Genomic_DNA"/>
</dbReference>
<comment type="caution">
    <text evidence="2">The sequence shown here is derived from an EMBL/GenBank/DDBJ whole genome shotgun (WGS) entry which is preliminary data.</text>
</comment>
<evidence type="ECO:0000313" key="3">
    <source>
        <dbReference type="Proteomes" id="UP000033882"/>
    </source>
</evidence>
<evidence type="ECO:0000313" key="2">
    <source>
        <dbReference type="EMBL" id="KKU90590.1"/>
    </source>
</evidence>
<accession>A0A0G1X8E5</accession>
<keyword evidence="1" id="KW-1133">Transmembrane helix</keyword>
<dbReference type="Proteomes" id="UP000033882">
    <property type="component" value="Unassembled WGS sequence"/>
</dbReference>